<proteinExistence type="predicted"/>
<keyword evidence="2" id="KW-1185">Reference proteome</keyword>
<name>A0A7C8IDW9_9PLEO</name>
<comment type="caution">
    <text evidence="1">The sequence shown here is derived from an EMBL/GenBank/DDBJ whole genome shotgun (WGS) entry which is preliminary data.</text>
</comment>
<dbReference type="AlphaFoldDB" id="A0A7C8IDW9"/>
<accession>A0A7C8IDW9</accession>
<organism evidence="1 2">
    <name type="scientific">Massariosphaeria phaeospora</name>
    <dbReference type="NCBI Taxonomy" id="100035"/>
    <lineage>
        <taxon>Eukaryota</taxon>
        <taxon>Fungi</taxon>
        <taxon>Dikarya</taxon>
        <taxon>Ascomycota</taxon>
        <taxon>Pezizomycotina</taxon>
        <taxon>Dothideomycetes</taxon>
        <taxon>Pleosporomycetidae</taxon>
        <taxon>Pleosporales</taxon>
        <taxon>Pleosporales incertae sedis</taxon>
        <taxon>Massariosphaeria</taxon>
    </lineage>
</organism>
<reference evidence="1 2" key="1">
    <citation type="submission" date="2020-01" db="EMBL/GenBank/DDBJ databases">
        <authorList>
            <consortium name="DOE Joint Genome Institute"/>
            <person name="Haridas S."/>
            <person name="Albert R."/>
            <person name="Binder M."/>
            <person name="Bloem J."/>
            <person name="Labutti K."/>
            <person name="Salamov A."/>
            <person name="Andreopoulos B."/>
            <person name="Baker S.E."/>
            <person name="Barry K."/>
            <person name="Bills G."/>
            <person name="Bluhm B.H."/>
            <person name="Cannon C."/>
            <person name="Castanera R."/>
            <person name="Culley D.E."/>
            <person name="Daum C."/>
            <person name="Ezra D."/>
            <person name="Gonzalez J.B."/>
            <person name="Henrissat B."/>
            <person name="Kuo A."/>
            <person name="Liang C."/>
            <person name="Lipzen A."/>
            <person name="Lutzoni F."/>
            <person name="Magnuson J."/>
            <person name="Mondo S."/>
            <person name="Nolan M."/>
            <person name="Ohm R."/>
            <person name="Pangilinan J."/>
            <person name="Park H.-J.H."/>
            <person name="Ramirez L."/>
            <person name="Alfaro M."/>
            <person name="Sun H."/>
            <person name="Tritt A."/>
            <person name="Yoshinaga Y."/>
            <person name="Zwiers L.-H.L."/>
            <person name="Turgeon B.G."/>
            <person name="Goodwin S.B."/>
            <person name="Spatafora J.W."/>
            <person name="Crous P.W."/>
            <person name="Grigoriev I.V."/>
        </authorList>
    </citation>
    <scope>NUCLEOTIDE SEQUENCE [LARGE SCALE GENOMIC DNA]</scope>
    <source>
        <strain evidence="1 2">CBS 611.86</strain>
    </source>
</reference>
<protein>
    <submittedName>
        <fullName evidence="1">Uncharacterized protein</fullName>
    </submittedName>
</protein>
<dbReference type="Proteomes" id="UP000481861">
    <property type="component" value="Unassembled WGS sequence"/>
</dbReference>
<gene>
    <name evidence="1" type="ORF">BDV95DRAFT_563355</name>
</gene>
<sequence length="167" mass="19599">MLMYPLESETEGMPQEIHISLEEMDYRIRIGQDSELGFSWEWDMFGGFSLNEHNLTSLSYVARRRRNDEPYYAKFRLLSDENSVSDKFVKQLIVKPSWVAMWFRDEAYQYNLLHLASIPRFSHVVTLIGKALRSEARPSDRMREKLARAIVMVEVEMLADLTMQSPA</sequence>
<evidence type="ECO:0000313" key="1">
    <source>
        <dbReference type="EMBL" id="KAF2874651.1"/>
    </source>
</evidence>
<evidence type="ECO:0000313" key="2">
    <source>
        <dbReference type="Proteomes" id="UP000481861"/>
    </source>
</evidence>
<dbReference type="EMBL" id="JAADJZ010000005">
    <property type="protein sequence ID" value="KAF2874651.1"/>
    <property type="molecule type" value="Genomic_DNA"/>
</dbReference>